<gene>
    <name evidence="1" type="ORF">DFH08DRAFT_1075727</name>
</gene>
<accession>A0AAD7EY63</accession>
<organism evidence="1 2">
    <name type="scientific">Mycena albidolilacea</name>
    <dbReference type="NCBI Taxonomy" id="1033008"/>
    <lineage>
        <taxon>Eukaryota</taxon>
        <taxon>Fungi</taxon>
        <taxon>Dikarya</taxon>
        <taxon>Basidiomycota</taxon>
        <taxon>Agaricomycotina</taxon>
        <taxon>Agaricomycetes</taxon>
        <taxon>Agaricomycetidae</taxon>
        <taxon>Agaricales</taxon>
        <taxon>Marasmiineae</taxon>
        <taxon>Mycenaceae</taxon>
        <taxon>Mycena</taxon>
    </lineage>
</organism>
<sequence length="532" mass="58573">MWSAPSLVSAGCLAICFAWQKFCKLPGAWLKQLDSLGRPRKYMLPGTAIVCGGSISGIVAARICGDHFERVIIVDPEIEDSEKPKTRILQYNAGHVFLSLFVQGARRLWPNFDSEMEAAGGRFGSADPGIHYSGVPVLAPYQDYPADRFPDTLIVRRSIGQKVLHRLLTQHSTSSKLARIAGTVRGVCASKDKTSIDSVTVRQLDGSRLSLDNVALVIDCTGTTQAGFKWLKSAGFDLPESIRAHYNGNISYITFGFTVPSELAAKLPVPPAQLKTMTVYAYIASDEAESSSFALFHSNNTMQLMFVDSIGRDLPRAAAEVIPFIAGFRGIKIPIPFWVTETMELLCEHGDPSLDAIKIRTSRFLLSIICPRKDYAAAQSFVRYHTLPAGALPANFIALGDASLKLNPIHGQGFSKSMLNGMALNSLLHATNSGLPADFSTRYFRNSADTMNSLWDGTRLHDYGSPGCEPMEGETKDTGRIMRWFELKMISAAVKDEEVASALWHVRHMFAADRIFLAPTILWKILWARSLF</sequence>
<dbReference type="SUPFAM" id="SSF51905">
    <property type="entry name" value="FAD/NAD(P)-binding domain"/>
    <property type="match status" value="1"/>
</dbReference>
<proteinExistence type="predicted"/>
<evidence type="ECO:0000313" key="2">
    <source>
        <dbReference type="Proteomes" id="UP001218218"/>
    </source>
</evidence>
<name>A0AAD7EY63_9AGAR</name>
<dbReference type="Proteomes" id="UP001218218">
    <property type="component" value="Unassembled WGS sequence"/>
</dbReference>
<comment type="caution">
    <text evidence="1">The sequence shown here is derived from an EMBL/GenBank/DDBJ whole genome shotgun (WGS) entry which is preliminary data.</text>
</comment>
<keyword evidence="2" id="KW-1185">Reference proteome</keyword>
<dbReference type="AlphaFoldDB" id="A0AAD7EY63"/>
<dbReference type="EMBL" id="JARIHO010000008">
    <property type="protein sequence ID" value="KAJ7356581.1"/>
    <property type="molecule type" value="Genomic_DNA"/>
</dbReference>
<protein>
    <submittedName>
        <fullName evidence="1">Uncharacterized protein</fullName>
    </submittedName>
</protein>
<reference evidence="1" key="1">
    <citation type="submission" date="2023-03" db="EMBL/GenBank/DDBJ databases">
        <title>Massive genome expansion in bonnet fungi (Mycena s.s.) driven by repeated elements and novel gene families across ecological guilds.</title>
        <authorList>
            <consortium name="Lawrence Berkeley National Laboratory"/>
            <person name="Harder C.B."/>
            <person name="Miyauchi S."/>
            <person name="Viragh M."/>
            <person name="Kuo A."/>
            <person name="Thoen E."/>
            <person name="Andreopoulos B."/>
            <person name="Lu D."/>
            <person name="Skrede I."/>
            <person name="Drula E."/>
            <person name="Henrissat B."/>
            <person name="Morin E."/>
            <person name="Kohler A."/>
            <person name="Barry K."/>
            <person name="LaButti K."/>
            <person name="Morin E."/>
            <person name="Salamov A."/>
            <person name="Lipzen A."/>
            <person name="Mereny Z."/>
            <person name="Hegedus B."/>
            <person name="Baldrian P."/>
            <person name="Stursova M."/>
            <person name="Weitz H."/>
            <person name="Taylor A."/>
            <person name="Grigoriev I.V."/>
            <person name="Nagy L.G."/>
            <person name="Martin F."/>
            <person name="Kauserud H."/>
        </authorList>
    </citation>
    <scope>NUCLEOTIDE SEQUENCE</scope>
    <source>
        <strain evidence="1">CBHHK002</strain>
    </source>
</reference>
<evidence type="ECO:0000313" key="1">
    <source>
        <dbReference type="EMBL" id="KAJ7356581.1"/>
    </source>
</evidence>
<dbReference type="InterPro" id="IPR036188">
    <property type="entry name" value="FAD/NAD-bd_sf"/>
</dbReference>